<organism evidence="2 3">
    <name type="scientific">Draconibacterium halophilum</name>
    <dbReference type="NCBI Taxonomy" id="2706887"/>
    <lineage>
        <taxon>Bacteria</taxon>
        <taxon>Pseudomonadati</taxon>
        <taxon>Bacteroidota</taxon>
        <taxon>Bacteroidia</taxon>
        <taxon>Marinilabiliales</taxon>
        <taxon>Prolixibacteraceae</taxon>
        <taxon>Draconibacterium</taxon>
    </lineage>
</organism>
<gene>
    <name evidence="2" type="ORF">G0Q07_04605</name>
</gene>
<reference evidence="2 3" key="1">
    <citation type="submission" date="2020-02" db="EMBL/GenBank/DDBJ databases">
        <title>Genome sequencing for Draconibacterium sp. strain M1.</title>
        <authorList>
            <person name="Park S.-J."/>
        </authorList>
    </citation>
    <scope>NUCLEOTIDE SEQUENCE [LARGE SCALE GENOMIC DNA]</scope>
    <source>
        <strain evidence="2 3">M1</strain>
    </source>
</reference>
<accession>A0A6C0RAE0</accession>
<feature type="transmembrane region" description="Helical" evidence="1">
    <location>
        <begin position="194"/>
        <end position="217"/>
    </location>
</feature>
<dbReference type="EMBL" id="CP048409">
    <property type="protein sequence ID" value="QIA07057.1"/>
    <property type="molecule type" value="Genomic_DNA"/>
</dbReference>
<dbReference type="RefSeq" id="WP_163344986.1">
    <property type="nucleotide sequence ID" value="NZ_CP048409.1"/>
</dbReference>
<keyword evidence="1" id="KW-1133">Transmembrane helix</keyword>
<sequence length="234" mass="27977">MNRTITQEENEQLFQFCRRHYVYHYDVQIELVDHLASAIEEQWQQNPELSFDEVLKNSFKKFGIYGFSKIKKQKERELKRKYNRLLWKYLVKFYRWPKVITTFICTLGLFLLFQIVDQTFWIIATFAFLVLFGVIIYHRFFLKKIKLQIIPGKSFLLADQLEKVTSVYVLAIQLPNISVQLFNLSGTFAIKNSWILLAISFIMVALTVLLYGQLFYLPKKIKEHFLEQFAEFAL</sequence>
<evidence type="ECO:0000313" key="3">
    <source>
        <dbReference type="Proteomes" id="UP000474630"/>
    </source>
</evidence>
<protein>
    <submittedName>
        <fullName evidence="2">Uncharacterized protein</fullName>
    </submittedName>
</protein>
<evidence type="ECO:0000256" key="1">
    <source>
        <dbReference type="SAM" id="Phobius"/>
    </source>
</evidence>
<keyword evidence="1" id="KW-0812">Transmembrane</keyword>
<dbReference type="AlphaFoldDB" id="A0A6C0RAE0"/>
<evidence type="ECO:0000313" key="2">
    <source>
        <dbReference type="EMBL" id="QIA07057.1"/>
    </source>
</evidence>
<keyword evidence="3" id="KW-1185">Reference proteome</keyword>
<name>A0A6C0RAE0_9BACT</name>
<dbReference type="KEGG" id="drc:G0Q07_04605"/>
<dbReference type="Proteomes" id="UP000474630">
    <property type="component" value="Chromosome"/>
</dbReference>
<feature type="transmembrane region" description="Helical" evidence="1">
    <location>
        <begin position="93"/>
        <end position="113"/>
    </location>
</feature>
<proteinExistence type="predicted"/>
<feature type="transmembrane region" description="Helical" evidence="1">
    <location>
        <begin position="119"/>
        <end position="142"/>
    </location>
</feature>
<keyword evidence="1" id="KW-0472">Membrane</keyword>